<evidence type="ECO:0000259" key="1">
    <source>
        <dbReference type="Pfam" id="PF04480"/>
    </source>
</evidence>
<dbReference type="CDD" id="cd01038">
    <property type="entry name" value="Endonuclease_DUF559"/>
    <property type="match status" value="1"/>
</dbReference>
<protein>
    <submittedName>
        <fullName evidence="2">DUF559 domain-containing protein</fullName>
    </submittedName>
</protein>
<dbReference type="InterPro" id="IPR047216">
    <property type="entry name" value="Endonuclease_DUF559_bact"/>
</dbReference>
<dbReference type="InterPro" id="IPR007569">
    <property type="entry name" value="DUF559"/>
</dbReference>
<dbReference type="InterPro" id="IPR011335">
    <property type="entry name" value="Restrct_endonuc-II-like"/>
</dbReference>
<dbReference type="PANTHER" id="PTHR38590:SF1">
    <property type="entry name" value="BLL0828 PROTEIN"/>
    <property type="match status" value="1"/>
</dbReference>
<reference evidence="2 3" key="1">
    <citation type="submission" date="2019-01" db="EMBL/GenBank/DDBJ databases">
        <title>Lacibacter sp. strain TTM-7.</title>
        <authorList>
            <person name="Chen W.-M."/>
        </authorList>
    </citation>
    <scope>NUCLEOTIDE SEQUENCE [LARGE SCALE GENOMIC DNA]</scope>
    <source>
        <strain evidence="2 3">TTM-7</strain>
    </source>
</reference>
<accession>A0A4Q1CK34</accession>
<dbReference type="Gene3D" id="3.40.960.10">
    <property type="entry name" value="VSR Endonuclease"/>
    <property type="match status" value="1"/>
</dbReference>
<evidence type="ECO:0000313" key="2">
    <source>
        <dbReference type="EMBL" id="RXK61019.1"/>
    </source>
</evidence>
<keyword evidence="3" id="KW-1185">Reference proteome</keyword>
<dbReference type="Proteomes" id="UP000290204">
    <property type="component" value="Unassembled WGS sequence"/>
</dbReference>
<organism evidence="2 3">
    <name type="scientific">Lacibacter luteus</name>
    <dbReference type="NCBI Taxonomy" id="2508719"/>
    <lineage>
        <taxon>Bacteria</taxon>
        <taxon>Pseudomonadati</taxon>
        <taxon>Bacteroidota</taxon>
        <taxon>Chitinophagia</taxon>
        <taxon>Chitinophagales</taxon>
        <taxon>Chitinophagaceae</taxon>
        <taxon>Lacibacter</taxon>
    </lineage>
</organism>
<evidence type="ECO:0000313" key="3">
    <source>
        <dbReference type="Proteomes" id="UP000290204"/>
    </source>
</evidence>
<sequence>MFEGANPIVFELAKELRRNMTVAEQKLWSHLKQGIGGFKFRRQHPLKNYIADFYCHKLKFVIEADGGIHNKPEVKEYDAIREQNLNEWGYEVVRFTNEQIFKDEEKVIRRIADIIDELKNKR</sequence>
<proteinExistence type="predicted"/>
<dbReference type="EMBL" id="SDHW01000002">
    <property type="protein sequence ID" value="RXK61019.1"/>
    <property type="molecule type" value="Genomic_DNA"/>
</dbReference>
<dbReference type="AlphaFoldDB" id="A0A4Q1CK34"/>
<dbReference type="PANTHER" id="PTHR38590">
    <property type="entry name" value="BLL0828 PROTEIN"/>
    <property type="match status" value="1"/>
</dbReference>
<comment type="caution">
    <text evidence="2">The sequence shown here is derived from an EMBL/GenBank/DDBJ whole genome shotgun (WGS) entry which is preliminary data.</text>
</comment>
<dbReference type="OrthoDB" id="9798754at2"/>
<dbReference type="Pfam" id="PF04480">
    <property type="entry name" value="DUF559"/>
    <property type="match status" value="1"/>
</dbReference>
<feature type="domain" description="DUF559" evidence="1">
    <location>
        <begin position="12"/>
        <end position="114"/>
    </location>
</feature>
<gene>
    <name evidence="2" type="ORF">ESA94_10615</name>
</gene>
<name>A0A4Q1CK34_9BACT</name>
<dbReference type="SUPFAM" id="SSF52980">
    <property type="entry name" value="Restriction endonuclease-like"/>
    <property type="match status" value="1"/>
</dbReference>